<dbReference type="Proteomes" id="UP000179243">
    <property type="component" value="Unassembled WGS sequence"/>
</dbReference>
<name>A0A1F7F8B9_UNCRA</name>
<dbReference type="EMBL" id="MFYX01000101">
    <property type="protein sequence ID" value="OGK02828.1"/>
    <property type="molecule type" value="Genomic_DNA"/>
</dbReference>
<comment type="caution">
    <text evidence="2">The sequence shown here is derived from an EMBL/GenBank/DDBJ whole genome shotgun (WGS) entry which is preliminary data.</text>
</comment>
<sequence>MISREESITYGSFHISISLFLNFYYFGARYYDPEIARWISIDPNPTDVSNGLSPFVYCWNNPLNNTDNNGKFVTPIGTPDEVKYTQENLPKLVDAMGSVAQSWWQSVIDDPVFELQLTLHSPGWEGKTSNGQIYAGITTQTKSGAKIEAAATVNTTGHEGGHGFQSLQAFQSGMSWLGRAAYFSNQFVALRMETYVYTKLNDFSGMKTFFGDWVARGFGSFANAAATLSSNQAFRQSDYWGDYSNNMMQSGRDPETGGRLYGTDPVTGEKQYWDER</sequence>
<proteinExistence type="predicted"/>
<dbReference type="InterPro" id="IPR050708">
    <property type="entry name" value="T6SS_VgrG/RHS"/>
</dbReference>
<dbReference type="PANTHER" id="PTHR32305">
    <property type="match status" value="1"/>
</dbReference>
<dbReference type="InterPro" id="IPR022385">
    <property type="entry name" value="Rhs_assc_core"/>
</dbReference>
<evidence type="ECO:0000313" key="3">
    <source>
        <dbReference type="Proteomes" id="UP000179243"/>
    </source>
</evidence>
<gene>
    <name evidence="2" type="ORF">A2519_06585</name>
</gene>
<accession>A0A1F7F8B9</accession>
<dbReference type="PANTHER" id="PTHR32305:SF15">
    <property type="entry name" value="PROTEIN RHSA-RELATED"/>
    <property type="match status" value="1"/>
</dbReference>
<protein>
    <recommendedName>
        <fullName evidence="4">RHS repeat-associated core domain-containing protein</fullName>
    </recommendedName>
</protein>
<evidence type="ECO:0000313" key="2">
    <source>
        <dbReference type="EMBL" id="OGK02828.1"/>
    </source>
</evidence>
<dbReference type="Gene3D" id="2.180.10.10">
    <property type="entry name" value="RHS repeat-associated core"/>
    <property type="match status" value="1"/>
</dbReference>
<organism evidence="2 3">
    <name type="scientific">Candidatus Raymondbacteria bacterium RIFOXYD12_FULL_49_13</name>
    <dbReference type="NCBI Taxonomy" id="1817890"/>
    <lineage>
        <taxon>Bacteria</taxon>
        <taxon>Raymondiibacteriota</taxon>
    </lineage>
</organism>
<reference evidence="2 3" key="1">
    <citation type="journal article" date="2016" name="Nat. Commun.">
        <title>Thousands of microbial genomes shed light on interconnected biogeochemical processes in an aquifer system.</title>
        <authorList>
            <person name="Anantharaman K."/>
            <person name="Brown C.T."/>
            <person name="Hug L.A."/>
            <person name="Sharon I."/>
            <person name="Castelle C.J."/>
            <person name="Probst A.J."/>
            <person name="Thomas B.C."/>
            <person name="Singh A."/>
            <person name="Wilkins M.J."/>
            <person name="Karaoz U."/>
            <person name="Brodie E.L."/>
            <person name="Williams K.H."/>
            <person name="Hubbard S.S."/>
            <person name="Banfield J.F."/>
        </authorList>
    </citation>
    <scope>NUCLEOTIDE SEQUENCE [LARGE SCALE GENOMIC DNA]</scope>
</reference>
<evidence type="ECO:0000256" key="1">
    <source>
        <dbReference type="SAM" id="MobiDB-lite"/>
    </source>
</evidence>
<dbReference type="NCBIfam" id="TIGR03696">
    <property type="entry name" value="Rhs_assc_core"/>
    <property type="match status" value="1"/>
</dbReference>
<feature type="region of interest" description="Disordered" evidence="1">
    <location>
        <begin position="251"/>
        <end position="276"/>
    </location>
</feature>
<dbReference type="AlphaFoldDB" id="A0A1F7F8B9"/>
<evidence type="ECO:0008006" key="4">
    <source>
        <dbReference type="Google" id="ProtNLM"/>
    </source>
</evidence>